<dbReference type="InterPro" id="IPR029061">
    <property type="entry name" value="THDP-binding"/>
</dbReference>
<dbReference type="InterPro" id="IPR001017">
    <property type="entry name" value="DH_E1"/>
</dbReference>
<dbReference type="PANTHER" id="PTHR11516:SF2">
    <property type="entry name" value="PYRUVATE DEHYDROGENASE ALPHA SUBUNIT"/>
    <property type="match status" value="1"/>
</dbReference>
<evidence type="ECO:0000256" key="1">
    <source>
        <dbReference type="ARBA" id="ARBA00001964"/>
    </source>
</evidence>
<keyword evidence="3" id="KW-0786">Thiamine pyrophosphate</keyword>
<evidence type="ECO:0000256" key="3">
    <source>
        <dbReference type="ARBA" id="ARBA00023052"/>
    </source>
</evidence>
<dbReference type="EMBL" id="AP024485">
    <property type="protein sequence ID" value="BCS89198.1"/>
    <property type="molecule type" value="Genomic_DNA"/>
</dbReference>
<keyword evidence="6" id="KW-1185">Reference proteome</keyword>
<evidence type="ECO:0000259" key="4">
    <source>
        <dbReference type="Pfam" id="PF00676"/>
    </source>
</evidence>
<comment type="cofactor">
    <cofactor evidence="1">
        <name>thiamine diphosphate</name>
        <dbReference type="ChEBI" id="CHEBI:58937"/>
    </cofactor>
</comment>
<sequence length="248" mass="26197">MAVMGAMDSKLDHVVSNHRCHGHYLAFGGDVKSLLAEVQGLKAGVSSGRGGSQHLKQGNFFSNGIQGGGAPIACGLAMGEKRRGTQGIVACCIGDGTLGQGVLYESLNMASLWSLPVLFLVEANGYAQSTPTAAGVAGSIKDRAGAFGIQVMETSSTDAQELCRFGEKAVRTVRESAAPVWAVIHSRRLCAHSKGDDTRPAEEVERLCQSDPLELHAQKLSQSERERIDTAVTKTITEALASLEKGMR</sequence>
<evidence type="ECO:0000313" key="5">
    <source>
        <dbReference type="EMBL" id="BCS89198.1"/>
    </source>
</evidence>
<dbReference type="InterPro" id="IPR050642">
    <property type="entry name" value="PDH_E1_Alpha_Subunit"/>
</dbReference>
<keyword evidence="2" id="KW-0560">Oxidoreductase</keyword>
<proteinExistence type="predicted"/>
<gene>
    <name evidence="5" type="ORF">PSDVSF_24400</name>
</gene>
<feature type="domain" description="Dehydrogenase E1 component" evidence="4">
    <location>
        <begin position="6"/>
        <end position="242"/>
    </location>
</feature>
<dbReference type="PANTHER" id="PTHR11516">
    <property type="entry name" value="PYRUVATE DEHYDROGENASE E1 COMPONENT, ALPHA SUBUNIT BACTERIAL AND ORGANELLAR"/>
    <property type="match status" value="1"/>
</dbReference>
<evidence type="ECO:0000256" key="2">
    <source>
        <dbReference type="ARBA" id="ARBA00023002"/>
    </source>
</evidence>
<dbReference type="Proteomes" id="UP001053296">
    <property type="component" value="Chromosome"/>
</dbReference>
<organism evidence="5 6">
    <name type="scientific">Pseudodesulfovibrio sediminis</name>
    <dbReference type="NCBI Taxonomy" id="2810563"/>
    <lineage>
        <taxon>Bacteria</taxon>
        <taxon>Pseudomonadati</taxon>
        <taxon>Thermodesulfobacteriota</taxon>
        <taxon>Desulfovibrionia</taxon>
        <taxon>Desulfovibrionales</taxon>
        <taxon>Desulfovibrionaceae</taxon>
    </lineage>
</organism>
<dbReference type="SUPFAM" id="SSF52518">
    <property type="entry name" value="Thiamin diphosphate-binding fold (THDP-binding)"/>
    <property type="match status" value="1"/>
</dbReference>
<accession>A0ABM7P890</accession>
<name>A0ABM7P890_9BACT</name>
<dbReference type="Gene3D" id="3.40.50.970">
    <property type="match status" value="1"/>
</dbReference>
<protein>
    <recommendedName>
        <fullName evidence="4">Dehydrogenase E1 component domain-containing protein</fullName>
    </recommendedName>
</protein>
<evidence type="ECO:0000313" key="6">
    <source>
        <dbReference type="Proteomes" id="UP001053296"/>
    </source>
</evidence>
<dbReference type="Pfam" id="PF00676">
    <property type="entry name" value="E1_dh"/>
    <property type="match status" value="1"/>
</dbReference>
<reference evidence="5" key="1">
    <citation type="journal article" date="2022" name="Arch. Microbiol.">
        <title>Pseudodesulfovibrio sediminis sp. nov., a mesophilic and neutrophilic sulfate-reducing bacterium isolated from sediment of a brackish lake.</title>
        <authorList>
            <person name="Takahashi A."/>
            <person name="Kojima H."/>
            <person name="Watanabe M."/>
            <person name="Fukui M."/>
        </authorList>
    </citation>
    <scope>NUCLEOTIDE SEQUENCE</scope>
    <source>
        <strain evidence="5">SF6</strain>
    </source>
</reference>